<evidence type="ECO:0000259" key="2">
    <source>
        <dbReference type="Pfam" id="PF04167"/>
    </source>
</evidence>
<reference evidence="3" key="1">
    <citation type="journal article" date="2014" name="Int. J. Syst. Evol. Microbiol.">
        <title>Complete genome sequence of Corynebacterium casei LMG S-19264T (=DSM 44701T), isolated from a smear-ripened cheese.</title>
        <authorList>
            <consortium name="US DOE Joint Genome Institute (JGI-PGF)"/>
            <person name="Walter F."/>
            <person name="Albersmeier A."/>
            <person name="Kalinowski J."/>
            <person name="Ruckert C."/>
        </authorList>
    </citation>
    <scope>NUCLEOTIDE SEQUENCE</scope>
    <source>
        <strain evidence="3">CGMCC 4.7306</strain>
    </source>
</reference>
<dbReference type="SUPFAM" id="SSF159234">
    <property type="entry name" value="FomD-like"/>
    <property type="match status" value="1"/>
</dbReference>
<dbReference type="PANTHER" id="PTHR39159:SF1">
    <property type="entry name" value="UPF0374 PROTEIN YGAC"/>
    <property type="match status" value="1"/>
</dbReference>
<dbReference type="InterPro" id="IPR035930">
    <property type="entry name" value="FomD-like_sf"/>
</dbReference>
<dbReference type="InterPro" id="IPR007295">
    <property type="entry name" value="DUF402"/>
</dbReference>
<dbReference type="InterPro" id="IPR050212">
    <property type="entry name" value="Ntdp-like"/>
</dbReference>
<dbReference type="PANTHER" id="PTHR39159">
    <property type="match status" value="1"/>
</dbReference>
<proteinExistence type="predicted"/>
<evidence type="ECO:0000313" key="4">
    <source>
        <dbReference type="Proteomes" id="UP000613840"/>
    </source>
</evidence>
<evidence type="ECO:0000256" key="1">
    <source>
        <dbReference type="ARBA" id="ARBA00022801"/>
    </source>
</evidence>
<dbReference type="Pfam" id="PF04167">
    <property type="entry name" value="DUF402"/>
    <property type="match status" value="1"/>
</dbReference>
<name>A0A917W6J6_9ACTN</name>
<reference evidence="3" key="2">
    <citation type="submission" date="2020-09" db="EMBL/GenBank/DDBJ databases">
        <authorList>
            <person name="Sun Q."/>
            <person name="Zhou Y."/>
        </authorList>
    </citation>
    <scope>NUCLEOTIDE SEQUENCE</scope>
    <source>
        <strain evidence="3">CGMCC 4.7306</strain>
    </source>
</reference>
<keyword evidence="1" id="KW-0378">Hydrolase</keyword>
<accession>A0A917W6J6</accession>
<dbReference type="RefSeq" id="WP_188896040.1">
    <property type="nucleotide sequence ID" value="NZ_BMMZ01000006.1"/>
</dbReference>
<protein>
    <recommendedName>
        <fullName evidence="2">DUF402 domain-containing protein</fullName>
    </recommendedName>
</protein>
<keyword evidence="4" id="KW-1185">Reference proteome</keyword>
<comment type="caution">
    <text evidence="3">The sequence shown here is derived from an EMBL/GenBank/DDBJ whole genome shotgun (WGS) entry which is preliminary data.</text>
</comment>
<organism evidence="3 4">
    <name type="scientific">Microlunatus endophyticus</name>
    <dbReference type="NCBI Taxonomy" id="1716077"/>
    <lineage>
        <taxon>Bacteria</taxon>
        <taxon>Bacillati</taxon>
        <taxon>Actinomycetota</taxon>
        <taxon>Actinomycetes</taxon>
        <taxon>Propionibacteriales</taxon>
        <taxon>Propionibacteriaceae</taxon>
        <taxon>Microlunatus</taxon>
    </lineage>
</organism>
<dbReference type="Gene3D" id="2.40.380.10">
    <property type="entry name" value="FomD-like"/>
    <property type="match status" value="1"/>
</dbReference>
<sequence>MGEIPVYDSGADVVVEERWHDLLWTAVPHRIIYSTAELLIGWVPAGTLSVYATNRGLPETVGLTRDQRKLLALKSLHARASEFAETPSKLSILRPDRWCRINLGFDPHDGHFLGWYVDFQIPVQPTPEGLVTKDLVLDLWINPDHSWNWKDEADYETAISQGLVDASTRPHLQREAERVLAELGRSKAPFTEEFASFRPNPEWPVPALPVSHAWNGSSWAIPAGWRAETTAH</sequence>
<dbReference type="EMBL" id="BMMZ01000006">
    <property type="protein sequence ID" value="GGL68419.1"/>
    <property type="molecule type" value="Genomic_DNA"/>
</dbReference>
<evidence type="ECO:0000313" key="3">
    <source>
        <dbReference type="EMBL" id="GGL68419.1"/>
    </source>
</evidence>
<dbReference type="AlphaFoldDB" id="A0A917W6J6"/>
<feature type="domain" description="DUF402" evidence="2">
    <location>
        <begin position="85"/>
        <end position="185"/>
    </location>
</feature>
<dbReference type="GO" id="GO:0016787">
    <property type="term" value="F:hydrolase activity"/>
    <property type="evidence" value="ECO:0007669"/>
    <property type="project" value="UniProtKB-KW"/>
</dbReference>
<gene>
    <name evidence="3" type="ORF">GCM10011575_28790</name>
</gene>
<dbReference type="Proteomes" id="UP000613840">
    <property type="component" value="Unassembled WGS sequence"/>
</dbReference>